<sequence length="1269" mass="136286">MNRIPSNSVARRERGFALLITITLLAFLVLLLVSLASLTRVETQVASNNQQLSQARQNALMALNIAVGQLQKYAGPDQRTTARADLENTPGQNNSQWVGVYGSSVAGDYTATPESIATALTSPTNIMVDTTNAADPRRNTGSPARLLNWLVSGNEITPFDPRRTSGDVGALGQITTAPAAASIPYKPAGTVANLTETTAALATNLTITNASNVTRPARLLVGQNSVTSSLNGSQPIDYVVAPAVDITVPAASVPGMGSGSPVTVGRYAWWVGDEGVKARVNLPLAGTDISLTNDEKFEQQRNAFSNSTRAAIELMASDTPSWTASMPALNSPRIDTLYSPDAATLAPIVSPKQVPLASTNAPAMSTALKYRFHDVTTQSTSVLADTNAGGLKRDLSILLDPSYTPAATDPTADLNRMWVPHSGDNGGFVASGGFAIPTWRHLRSFAQTRVPTASSDPNALSVPVRLPTYDKPNKTTVPADADHVGAAPVITYFSLGFRAAPVATPAPGVEIHMNLYPLVVIWNPYNVTLRAPAAQADGSNFEVGVQPSHDGQVNVELEADIAGTWTSRGRFNFLRTHYGNNGNFIRFRLKCPDILPGQSLVFSLPVTSSGQVYNQQNILENIEPEPGAYVSVPFRTGPAGSPTNITILAGEENLSYRLAASPGTQSASFLGGGGINIYLGEPSSLSSLTTTGGANDAANRAFFNPSATNRRWYSTAQDMDWSGLVVTPPFQEPGPLVHDTIASEPTYVFQTQALFSGQGSNAQLNANQYMFATRWLAQGNMRAVRSGRTRRDNNYNVLFTATAGQPLYTFPWQKFINGPGPDSDRTSAGQGHDWLGGAPVDVGLFEFPYENQPLQSIGQLQHANLSLVGAYPAYPVGNSLADFRLVSGGASFSTTPPGWQIARVDSGTGAQGIGKLGSDMRGYYDISYLLNRNLWDRYYFSTVPATGAISATQTFPNTRHLRYNPAIDVQNPDRSAAGLMVAGAFNINSTSEQAWRAILGGGNQLRFNPENPGSPSTNTLKTTFSRFIRPNGDDNPNDAWKGYRSLDENEIAQLARDIVTEIRNRGPFVSLGDFVNRRLVDNSGTPGEDESYRGTIQAAIDATTTSSSTRFPTNDAGDTFWAQDQLITSSGTRVNQESQYTMGYYGRPLVEGRRNTSTTAERPYGGRSSFAPKYITQADILSKIGAGLSGRSDTFTIRTYGETVNPVLPDTDPNYITGRAWCEAVVQRLPEYVESSVNAWDSPGNGSVSQTFGRKFKIISFRWLSPNDI</sequence>
<accession>A0A556QJU9</accession>
<dbReference type="OrthoDB" id="184187at2"/>
<protein>
    <recommendedName>
        <fullName evidence="3">Verru_Chthon cassette protein A</fullName>
    </recommendedName>
</protein>
<evidence type="ECO:0000313" key="2">
    <source>
        <dbReference type="Proteomes" id="UP000315648"/>
    </source>
</evidence>
<gene>
    <name evidence="1" type="ORF">FPL22_12510</name>
</gene>
<comment type="caution">
    <text evidence="1">The sequence shown here is derived from an EMBL/GenBank/DDBJ whole genome shotgun (WGS) entry which is preliminary data.</text>
</comment>
<evidence type="ECO:0008006" key="3">
    <source>
        <dbReference type="Google" id="ProtNLM"/>
    </source>
</evidence>
<keyword evidence="2" id="KW-1185">Reference proteome</keyword>
<reference evidence="1 2" key="1">
    <citation type="submission" date="2019-07" db="EMBL/GenBank/DDBJ databases">
        <title>Description of 53C-WASEF.</title>
        <authorList>
            <person name="Pitt A."/>
            <person name="Hahn M.W."/>
        </authorList>
    </citation>
    <scope>NUCLEOTIDE SEQUENCE [LARGE SCALE GENOMIC DNA]</scope>
    <source>
        <strain evidence="1 2">53C-WASEF</strain>
    </source>
</reference>
<dbReference type="RefSeq" id="WP_144230754.1">
    <property type="nucleotide sequence ID" value="NZ_CBCRVV010000006.1"/>
</dbReference>
<evidence type="ECO:0000313" key="1">
    <source>
        <dbReference type="EMBL" id="TSJ76933.1"/>
    </source>
</evidence>
<name>A0A556QJU9_9BACT</name>
<proteinExistence type="predicted"/>
<dbReference type="Proteomes" id="UP000315648">
    <property type="component" value="Unassembled WGS sequence"/>
</dbReference>
<organism evidence="1 2">
    <name type="scientific">Rariglobus hedericola</name>
    <dbReference type="NCBI Taxonomy" id="2597822"/>
    <lineage>
        <taxon>Bacteria</taxon>
        <taxon>Pseudomonadati</taxon>
        <taxon>Verrucomicrobiota</taxon>
        <taxon>Opitutia</taxon>
        <taxon>Opitutales</taxon>
        <taxon>Opitutaceae</taxon>
        <taxon>Rariglobus</taxon>
    </lineage>
</organism>
<dbReference type="AlphaFoldDB" id="A0A556QJU9"/>
<dbReference type="EMBL" id="VMBG01000002">
    <property type="protein sequence ID" value="TSJ76933.1"/>
    <property type="molecule type" value="Genomic_DNA"/>
</dbReference>